<proteinExistence type="predicted"/>
<gene>
    <name evidence="4" type="ORF">A2856_03115</name>
</gene>
<keyword evidence="1" id="KW-1133">Transmembrane helix</keyword>
<reference evidence="4 5" key="1">
    <citation type="journal article" date="2016" name="Nat. Commun.">
        <title>Thousands of microbial genomes shed light on interconnected biogeochemical processes in an aquifer system.</title>
        <authorList>
            <person name="Anantharaman K."/>
            <person name="Brown C.T."/>
            <person name="Hug L.A."/>
            <person name="Sharon I."/>
            <person name="Castelle C.J."/>
            <person name="Probst A.J."/>
            <person name="Thomas B.C."/>
            <person name="Singh A."/>
            <person name="Wilkins M.J."/>
            <person name="Karaoz U."/>
            <person name="Brodie E.L."/>
            <person name="Williams K.H."/>
            <person name="Hubbard S.S."/>
            <person name="Banfield J.F."/>
        </authorList>
    </citation>
    <scope>NUCLEOTIDE SEQUENCE [LARGE SCALE GENOMIC DNA]</scope>
</reference>
<keyword evidence="1" id="KW-0812">Transmembrane</keyword>
<dbReference type="Proteomes" id="UP000177885">
    <property type="component" value="Unassembled WGS sequence"/>
</dbReference>
<dbReference type="Pfam" id="PF17479">
    <property type="entry name" value="DUF3048_C"/>
    <property type="match status" value="1"/>
</dbReference>
<evidence type="ECO:0000259" key="3">
    <source>
        <dbReference type="Pfam" id="PF17479"/>
    </source>
</evidence>
<evidence type="ECO:0000256" key="1">
    <source>
        <dbReference type="SAM" id="Phobius"/>
    </source>
</evidence>
<dbReference type="STRING" id="1802385.A2856_03115"/>
<protein>
    <recommendedName>
        <fullName evidence="6">DUF3048 domain-containing protein</fullName>
    </recommendedName>
</protein>
<dbReference type="InterPro" id="IPR035328">
    <property type="entry name" value="DUF3048_C"/>
</dbReference>
<dbReference type="Pfam" id="PF11258">
    <property type="entry name" value="DUF3048"/>
    <property type="match status" value="1"/>
</dbReference>
<evidence type="ECO:0000259" key="2">
    <source>
        <dbReference type="Pfam" id="PF11258"/>
    </source>
</evidence>
<dbReference type="EMBL" id="MGDT01000006">
    <property type="protein sequence ID" value="OGL66729.1"/>
    <property type="molecule type" value="Genomic_DNA"/>
</dbReference>
<keyword evidence="1" id="KW-0472">Membrane</keyword>
<dbReference type="AlphaFoldDB" id="A0A1F7TL79"/>
<evidence type="ECO:0008006" key="6">
    <source>
        <dbReference type="Google" id="ProtNLM"/>
    </source>
</evidence>
<dbReference type="InterPro" id="IPR023158">
    <property type="entry name" value="YerB-like_sf"/>
</dbReference>
<dbReference type="Gene3D" id="3.50.90.10">
    <property type="entry name" value="YerB-like"/>
    <property type="match status" value="1"/>
</dbReference>
<comment type="caution">
    <text evidence="4">The sequence shown here is derived from an EMBL/GenBank/DDBJ whole genome shotgun (WGS) entry which is preliminary data.</text>
</comment>
<name>A0A1F7TL79_9BACT</name>
<accession>A0A1F7TL79</accession>
<dbReference type="InterPro" id="IPR021416">
    <property type="entry name" value="DUF3048_N"/>
</dbReference>
<feature type="domain" description="DUF3048" evidence="2">
    <location>
        <begin position="58"/>
        <end position="197"/>
    </location>
</feature>
<feature type="domain" description="DUF3048" evidence="3">
    <location>
        <begin position="226"/>
        <end position="337"/>
    </location>
</feature>
<evidence type="ECO:0000313" key="5">
    <source>
        <dbReference type="Proteomes" id="UP000177885"/>
    </source>
</evidence>
<sequence length="355" mass="38751">MDLVRFLKTKQGYATAMTVAVALALALFLYAFRGIIFPGQPAQGPESPSVSSAYRHPLTGLPIDAPLSSLPQVFGVMVDHSVDAWPQSGVDRAFLVIEAPVEAGIPRLEAFFHEGQQVDKIGPVRSARPYFVDWNDELDGLYAHVGGSDAALDQIGTTGTFDLNQFWNGFAYWRSTDRVAPHNTYTSTDLLGKALAHAREAGKAPTLLYGTWAFKDPSPAQVGTGVTVDFGATSYRVDWTYDGKSGTYSRRQGGLPYAMKDGGTVAADNVVVAVTKMTVIDTVGRREVKTVGEGDMILFQDGRAVRGRWKKPSQTERLRFFDEDTAEIEMNPGMTWIEVVPDAEMVSLHEPPPNS</sequence>
<feature type="transmembrane region" description="Helical" evidence="1">
    <location>
        <begin position="12"/>
        <end position="32"/>
    </location>
</feature>
<dbReference type="SUPFAM" id="SSF159774">
    <property type="entry name" value="YerB-like"/>
    <property type="match status" value="1"/>
</dbReference>
<organism evidence="4 5">
    <name type="scientific">Candidatus Uhrbacteria bacterium RIFCSPHIGHO2_01_FULL_63_20</name>
    <dbReference type="NCBI Taxonomy" id="1802385"/>
    <lineage>
        <taxon>Bacteria</taxon>
        <taxon>Candidatus Uhriibacteriota</taxon>
    </lineage>
</organism>
<evidence type="ECO:0000313" key="4">
    <source>
        <dbReference type="EMBL" id="OGL66729.1"/>
    </source>
</evidence>